<dbReference type="InterPro" id="IPR017871">
    <property type="entry name" value="ABC_transporter-like_CS"/>
</dbReference>
<organism evidence="13 14">
    <name type="scientific">Lacticaseibacillus pabuli</name>
    <dbReference type="NCBI Taxonomy" id="3025672"/>
    <lineage>
        <taxon>Bacteria</taxon>
        <taxon>Bacillati</taxon>
        <taxon>Bacillota</taxon>
        <taxon>Bacilli</taxon>
        <taxon>Lactobacillales</taxon>
        <taxon>Lactobacillaceae</taxon>
        <taxon>Lacticaseibacillus</taxon>
    </lineage>
</organism>
<evidence type="ECO:0000256" key="3">
    <source>
        <dbReference type="ARBA" id="ARBA00022475"/>
    </source>
</evidence>
<keyword evidence="4" id="KW-0997">Cell inner membrane</keyword>
<evidence type="ECO:0000313" key="14">
    <source>
        <dbReference type="Proteomes" id="UP001220377"/>
    </source>
</evidence>
<keyword evidence="2" id="KW-0813">Transport</keyword>
<evidence type="ECO:0000256" key="2">
    <source>
        <dbReference type="ARBA" id="ARBA00022448"/>
    </source>
</evidence>
<accession>A0ABY7WRG3</accession>
<evidence type="ECO:0000256" key="7">
    <source>
        <dbReference type="ARBA" id="ARBA00022840"/>
    </source>
</evidence>
<evidence type="ECO:0000256" key="8">
    <source>
        <dbReference type="ARBA" id="ARBA00022989"/>
    </source>
</evidence>
<evidence type="ECO:0000256" key="9">
    <source>
        <dbReference type="ARBA" id="ARBA00023136"/>
    </source>
</evidence>
<dbReference type="PANTHER" id="PTHR42798:SF6">
    <property type="entry name" value="CELL DIVISION ATP-BINDING PROTEIN FTSE"/>
    <property type="match status" value="1"/>
</dbReference>
<dbReference type="CDD" id="cd03255">
    <property type="entry name" value="ABC_MJ0796_LolCDE_FtsE"/>
    <property type="match status" value="1"/>
</dbReference>
<dbReference type="InterPro" id="IPR025857">
    <property type="entry name" value="MacB_PCD"/>
</dbReference>
<dbReference type="InterPro" id="IPR027417">
    <property type="entry name" value="P-loop_NTPase"/>
</dbReference>
<dbReference type="PROSITE" id="PS50893">
    <property type="entry name" value="ABC_TRANSPORTER_2"/>
    <property type="match status" value="1"/>
</dbReference>
<name>A0ABY7WRG3_9LACO</name>
<evidence type="ECO:0000256" key="11">
    <source>
        <dbReference type="SAM" id="Phobius"/>
    </source>
</evidence>
<keyword evidence="14" id="KW-1185">Reference proteome</keyword>
<dbReference type="Pfam" id="PF00005">
    <property type="entry name" value="ABC_tran"/>
    <property type="match status" value="1"/>
</dbReference>
<dbReference type="Proteomes" id="UP001220377">
    <property type="component" value="Chromosome"/>
</dbReference>
<comment type="similarity">
    <text evidence="10">Belongs to the ABC transporter superfamily. Macrolide exporter (TC 3.A.1.122) family.</text>
</comment>
<evidence type="ECO:0000313" key="13">
    <source>
        <dbReference type="EMBL" id="WDF82770.1"/>
    </source>
</evidence>
<dbReference type="PANTHER" id="PTHR42798">
    <property type="entry name" value="LIPOPROTEIN-RELEASING SYSTEM ATP-BINDING PROTEIN LOLD"/>
    <property type="match status" value="1"/>
</dbReference>
<protein>
    <submittedName>
        <fullName evidence="13">ATP-binding cassette domain-containing protein</fullName>
    </submittedName>
</protein>
<evidence type="ECO:0000259" key="12">
    <source>
        <dbReference type="PROSITE" id="PS50893"/>
    </source>
</evidence>
<comment type="subcellular location">
    <subcellularLocation>
        <location evidence="1">Cell inner membrane</location>
        <topology evidence="1">Multi-pass membrane protein</topology>
    </subcellularLocation>
</comment>
<reference evidence="13 14" key="1">
    <citation type="submission" date="2023-02" db="EMBL/GenBank/DDBJ databases">
        <title>Genome sequence of Lacticaseibacillus sp. KACC 23028.</title>
        <authorList>
            <person name="Kim S."/>
            <person name="Heo J."/>
            <person name="Kwon S.-W."/>
        </authorList>
    </citation>
    <scope>NUCLEOTIDE SEQUENCE [LARGE SCALE GENOMIC DNA]</scope>
    <source>
        <strain evidence="13 14">KACC 23028</strain>
    </source>
</reference>
<feature type="transmembrane region" description="Helical" evidence="11">
    <location>
        <begin position="609"/>
        <end position="629"/>
    </location>
</feature>
<keyword evidence="8 11" id="KW-1133">Transmembrane helix</keyword>
<evidence type="ECO:0000256" key="10">
    <source>
        <dbReference type="ARBA" id="ARBA00038388"/>
    </source>
</evidence>
<evidence type="ECO:0000256" key="4">
    <source>
        <dbReference type="ARBA" id="ARBA00022519"/>
    </source>
</evidence>
<dbReference type="Pfam" id="PF02687">
    <property type="entry name" value="FtsX"/>
    <property type="match status" value="1"/>
</dbReference>
<dbReference type="Gene3D" id="3.40.50.300">
    <property type="entry name" value="P-loop containing nucleotide triphosphate hydrolases"/>
    <property type="match status" value="1"/>
</dbReference>
<dbReference type="InterPro" id="IPR003593">
    <property type="entry name" value="AAA+_ATPase"/>
</dbReference>
<keyword evidence="7 13" id="KW-0067">ATP-binding</keyword>
<evidence type="ECO:0000256" key="5">
    <source>
        <dbReference type="ARBA" id="ARBA00022692"/>
    </source>
</evidence>
<feature type="domain" description="ABC transporter" evidence="12">
    <location>
        <begin position="4"/>
        <end position="242"/>
    </location>
</feature>
<dbReference type="RefSeq" id="WP_274260459.1">
    <property type="nucleotide sequence ID" value="NZ_CP117884.1"/>
</dbReference>
<gene>
    <name evidence="13" type="ORF">PQ472_00590</name>
</gene>
<sequence>MALLEIKHVNKSYTQAGEQVQVLHDINATFNGGEFVSILGESGGGKSTLLNIIGGLDQNYEGTVTHRGVDLKSSGTQSLDKYRRQTVGFVFQSFNLISHLTIIDNVILPMKMSTLSNQEQHDRALKLLTQLGVGAQADKHPNQLSGGQKQRVAIARALASDPDILIADEPTGALDAANTDAVLAILKDIAKTGKLVIQVTHSVAAAHAGNRIVHLDNGTITQIEELSAASPNAGRTGTSAAQSTRKSIGFWNAFGLALKHLRYNWRRNIFIVAGFAIGIFAVVTMLFLGDGIKGYMTNQINQQVNPRSFVVTKKTGGLIPNLAKVSLTDRDVKRVGAIKHVRHSEPIYAASQAQVSRGTKVASEQYLTTDNPALLSRDLTKGRNPHDGAKEITLSKNSAKTLAKNWRGMIGKRVTLNTQILKQGKPVQITGDFKVVGITKATSSYVDYAGLRSVFSANHQTMHANAIAVTVGSLARVKPVQTRIKHLTNTSGKKTFVVTGAANILDTLMKYVSLATYVLAAIAGISLLVSAFMIIVVMFISVTERTKEIGVLRALGATTGDVRNLFLSEALIIGGLAGAVGLIIALGAALGVNGAIASAIHYAILQPSLGLSVGILLLSVVIGVVAALAPSRQAAKLDPIQALAAE</sequence>
<keyword evidence="6" id="KW-0547">Nucleotide-binding</keyword>
<evidence type="ECO:0000256" key="1">
    <source>
        <dbReference type="ARBA" id="ARBA00004429"/>
    </source>
</evidence>
<dbReference type="GO" id="GO:0005524">
    <property type="term" value="F:ATP binding"/>
    <property type="evidence" value="ECO:0007669"/>
    <property type="project" value="UniProtKB-KW"/>
</dbReference>
<dbReference type="PROSITE" id="PS00211">
    <property type="entry name" value="ABC_TRANSPORTER_1"/>
    <property type="match status" value="1"/>
</dbReference>
<dbReference type="EMBL" id="CP117884">
    <property type="protein sequence ID" value="WDF82770.1"/>
    <property type="molecule type" value="Genomic_DNA"/>
</dbReference>
<dbReference type="InterPro" id="IPR003439">
    <property type="entry name" value="ABC_transporter-like_ATP-bd"/>
</dbReference>
<evidence type="ECO:0000256" key="6">
    <source>
        <dbReference type="ARBA" id="ARBA00022741"/>
    </source>
</evidence>
<feature type="transmembrane region" description="Helical" evidence="11">
    <location>
        <begin position="570"/>
        <end position="603"/>
    </location>
</feature>
<dbReference type="InterPro" id="IPR003838">
    <property type="entry name" value="ABC3_permease_C"/>
</dbReference>
<dbReference type="SUPFAM" id="SSF52540">
    <property type="entry name" value="P-loop containing nucleoside triphosphate hydrolases"/>
    <property type="match status" value="1"/>
</dbReference>
<keyword evidence="9 11" id="KW-0472">Membrane</keyword>
<feature type="transmembrane region" description="Helical" evidence="11">
    <location>
        <begin position="514"/>
        <end position="540"/>
    </location>
</feature>
<dbReference type="InterPro" id="IPR017911">
    <property type="entry name" value="MacB-like_ATP-bd"/>
</dbReference>
<keyword evidence="3" id="KW-1003">Cell membrane</keyword>
<dbReference type="SMART" id="SM00382">
    <property type="entry name" value="AAA"/>
    <property type="match status" value="1"/>
</dbReference>
<keyword evidence="5 11" id="KW-0812">Transmembrane</keyword>
<feature type="transmembrane region" description="Helical" evidence="11">
    <location>
        <begin position="269"/>
        <end position="289"/>
    </location>
</feature>
<dbReference type="Pfam" id="PF12704">
    <property type="entry name" value="MacB_PCD"/>
    <property type="match status" value="1"/>
</dbReference>
<proteinExistence type="inferred from homology"/>